<name>A0A387B7G9_9MICO</name>
<protein>
    <submittedName>
        <fullName evidence="7">YihY/virulence factor BrkB family protein</fullName>
    </submittedName>
</protein>
<feature type="transmembrane region" description="Helical" evidence="6">
    <location>
        <begin position="146"/>
        <end position="174"/>
    </location>
</feature>
<comment type="subcellular location">
    <subcellularLocation>
        <location evidence="1">Cell membrane</location>
        <topology evidence="1">Multi-pass membrane protein</topology>
    </subcellularLocation>
</comment>
<evidence type="ECO:0000256" key="3">
    <source>
        <dbReference type="ARBA" id="ARBA00022692"/>
    </source>
</evidence>
<feature type="transmembrane region" description="Helical" evidence="6">
    <location>
        <begin position="37"/>
        <end position="58"/>
    </location>
</feature>
<evidence type="ECO:0000256" key="5">
    <source>
        <dbReference type="ARBA" id="ARBA00023136"/>
    </source>
</evidence>
<evidence type="ECO:0000256" key="2">
    <source>
        <dbReference type="ARBA" id="ARBA00022475"/>
    </source>
</evidence>
<organism evidence="7 8">
    <name type="scientific">Protaetiibacter intestinalis</name>
    <dbReference type="NCBI Taxonomy" id="2419774"/>
    <lineage>
        <taxon>Bacteria</taxon>
        <taxon>Bacillati</taxon>
        <taxon>Actinomycetota</taxon>
        <taxon>Actinomycetes</taxon>
        <taxon>Micrococcales</taxon>
        <taxon>Microbacteriaceae</taxon>
        <taxon>Protaetiibacter</taxon>
    </lineage>
</organism>
<evidence type="ECO:0000256" key="6">
    <source>
        <dbReference type="SAM" id="Phobius"/>
    </source>
</evidence>
<reference evidence="8" key="1">
    <citation type="submission" date="2018-09" db="EMBL/GenBank/DDBJ databases">
        <title>Genome sequencing of strain 2DFWR-13.</title>
        <authorList>
            <person name="Heo J."/>
            <person name="Kim S.-J."/>
            <person name="Kwon S.-W."/>
        </authorList>
    </citation>
    <scope>NUCLEOTIDE SEQUENCE [LARGE SCALE GENOMIC DNA]</scope>
    <source>
        <strain evidence="8">2DFWR-13</strain>
    </source>
</reference>
<dbReference type="RefSeq" id="WP_120762640.1">
    <property type="nucleotide sequence ID" value="NZ_CP032630.1"/>
</dbReference>
<dbReference type="GO" id="GO:0005886">
    <property type="term" value="C:plasma membrane"/>
    <property type="evidence" value="ECO:0007669"/>
    <property type="project" value="UniProtKB-SubCell"/>
</dbReference>
<dbReference type="PANTHER" id="PTHR30213:SF1">
    <property type="entry name" value="INNER MEMBRANE PROTEIN YHJD"/>
    <property type="match status" value="1"/>
</dbReference>
<dbReference type="OrthoDB" id="3229302at2"/>
<feature type="transmembrane region" description="Helical" evidence="6">
    <location>
        <begin position="228"/>
        <end position="254"/>
    </location>
</feature>
<keyword evidence="8" id="KW-1185">Reference proteome</keyword>
<dbReference type="EMBL" id="CP032630">
    <property type="protein sequence ID" value="AYF98293.1"/>
    <property type="molecule type" value="Genomic_DNA"/>
</dbReference>
<keyword evidence="4 6" id="KW-1133">Transmembrane helix</keyword>
<evidence type="ECO:0000256" key="4">
    <source>
        <dbReference type="ARBA" id="ARBA00022989"/>
    </source>
</evidence>
<proteinExistence type="predicted"/>
<gene>
    <name evidence="7" type="ORF">D7I47_08505</name>
</gene>
<feature type="transmembrane region" description="Helical" evidence="6">
    <location>
        <begin position="194"/>
        <end position="216"/>
    </location>
</feature>
<dbReference type="AlphaFoldDB" id="A0A387B7G9"/>
<feature type="transmembrane region" description="Helical" evidence="6">
    <location>
        <begin position="105"/>
        <end position="125"/>
    </location>
</feature>
<sequence>MDEEGAPRTPAAALRHRFRDRMAVRVYRDYLRHRGPLLAAGLSQEAVFAVFAGMWLAFTSFELFAPAHSRLRDALLGLLDALVPGLIDTGTGGAIDPAALIGTTVLSWTGVVALVALVFTAVSWLSGARDAVLLIADLPSPRTHFVLLWLKDFALAIGFSLLLLASAAVAATAGAALDDALEALGIRDTVASEVGARALSLVLVLAIDTVLLAILYRVLAGARIPLRFLLPGAARGAVVLAALQVFGALVLGAIPANPLLAGFAVIITLLAWFTLASQVVLLSACWVFLSMRDAGVPLSEGAREPVARPQTAGDEVVGAG</sequence>
<dbReference type="Proteomes" id="UP000278886">
    <property type="component" value="Chromosome"/>
</dbReference>
<evidence type="ECO:0000256" key="1">
    <source>
        <dbReference type="ARBA" id="ARBA00004651"/>
    </source>
</evidence>
<dbReference type="Pfam" id="PF03631">
    <property type="entry name" value="Virul_fac_BrkB"/>
    <property type="match status" value="1"/>
</dbReference>
<evidence type="ECO:0000313" key="8">
    <source>
        <dbReference type="Proteomes" id="UP000278886"/>
    </source>
</evidence>
<dbReference type="InterPro" id="IPR017039">
    <property type="entry name" value="Virul_fac_BrkB"/>
</dbReference>
<keyword evidence="3 6" id="KW-0812">Transmembrane</keyword>
<accession>A0A387B7G9</accession>
<keyword evidence="5 6" id="KW-0472">Membrane</keyword>
<evidence type="ECO:0000313" key="7">
    <source>
        <dbReference type="EMBL" id="AYF98293.1"/>
    </source>
</evidence>
<dbReference type="KEGG" id="lyd:D7I47_08505"/>
<keyword evidence="2" id="KW-1003">Cell membrane</keyword>
<dbReference type="PANTHER" id="PTHR30213">
    <property type="entry name" value="INNER MEMBRANE PROTEIN YHJD"/>
    <property type="match status" value="1"/>
</dbReference>
<feature type="transmembrane region" description="Helical" evidence="6">
    <location>
        <begin position="260"/>
        <end position="289"/>
    </location>
</feature>